<organism evidence="4">
    <name type="scientific">uncultured Eubacteriales bacterium</name>
    <dbReference type="NCBI Taxonomy" id="172733"/>
    <lineage>
        <taxon>Bacteria</taxon>
        <taxon>Bacillati</taxon>
        <taxon>Bacillota</taxon>
        <taxon>Clostridia</taxon>
        <taxon>Eubacteriales</taxon>
        <taxon>environmental samples</taxon>
    </lineage>
</organism>
<evidence type="ECO:0000313" key="4">
    <source>
        <dbReference type="EMBL" id="SBV92649.1"/>
    </source>
</evidence>
<gene>
    <name evidence="4" type="ORF">KL86CLO1_10275</name>
</gene>
<evidence type="ECO:0000259" key="2">
    <source>
        <dbReference type="Pfam" id="PF02518"/>
    </source>
</evidence>
<dbReference type="SUPFAM" id="SSF55874">
    <property type="entry name" value="ATPase domain of HSP90 chaperone/DNA topoisomerase II/histidine kinase"/>
    <property type="match status" value="1"/>
</dbReference>
<evidence type="ECO:0000259" key="3">
    <source>
        <dbReference type="Pfam" id="PF06580"/>
    </source>
</evidence>
<dbReference type="AlphaFoldDB" id="A0A212IZM9"/>
<feature type="transmembrane region" description="Helical" evidence="1">
    <location>
        <begin position="24"/>
        <end position="49"/>
    </location>
</feature>
<dbReference type="Gene3D" id="3.30.565.10">
    <property type="entry name" value="Histidine kinase-like ATPase, C-terminal domain"/>
    <property type="match status" value="1"/>
</dbReference>
<protein>
    <submittedName>
        <fullName evidence="4">Putative sensor histidine kinase</fullName>
    </submittedName>
</protein>
<keyword evidence="1" id="KW-0472">Membrane</keyword>
<dbReference type="InterPro" id="IPR036890">
    <property type="entry name" value="HATPase_C_sf"/>
</dbReference>
<proteinExistence type="predicted"/>
<dbReference type="InterPro" id="IPR010559">
    <property type="entry name" value="Sig_transdc_His_kin_internal"/>
</dbReference>
<dbReference type="InterPro" id="IPR050640">
    <property type="entry name" value="Bact_2-comp_sensor_kinase"/>
</dbReference>
<dbReference type="GO" id="GO:0000155">
    <property type="term" value="F:phosphorelay sensor kinase activity"/>
    <property type="evidence" value="ECO:0007669"/>
    <property type="project" value="InterPro"/>
</dbReference>
<keyword evidence="4" id="KW-0808">Transferase</keyword>
<keyword evidence="1" id="KW-0812">Transmembrane</keyword>
<sequence length="361" mass="40600">MDEKKIISKKTKGGNPPGYLARRVYVMSLCGIGMLILVLLSGLACVLTGGEAVLWPLLFVAFLAAALAFAWWFWVVIPYRREEQELSLFLDGYAPTEGTAEAVCPLSPASERLLHRMREMLDPSQLFNLNKRQAQYLALQNQINPHFLYNTLESIRSECLVAQLDSAANMTEALASFFRYTISKVENLVSVEEELQNCETYFRIQQYRFGDRLSLRIVCEEQDRDEIFRCRLPKLTMQPILENSIIHGIELKVGTGNLTVHLERTEKRLLIRVSDDGVGMGTDVLAKLNARLGRSGPVAQLQDPERVGGVALTNVNNRIRLLFGEEYGLHVFSLPGVGTDVEISLPAITSDRDVKNREVLQ</sequence>
<dbReference type="GO" id="GO:0016020">
    <property type="term" value="C:membrane"/>
    <property type="evidence" value="ECO:0007669"/>
    <property type="project" value="InterPro"/>
</dbReference>
<dbReference type="InterPro" id="IPR003594">
    <property type="entry name" value="HATPase_dom"/>
</dbReference>
<dbReference type="PANTHER" id="PTHR34220">
    <property type="entry name" value="SENSOR HISTIDINE KINASE YPDA"/>
    <property type="match status" value="1"/>
</dbReference>
<keyword evidence="4" id="KW-0418">Kinase</keyword>
<keyword evidence="1" id="KW-1133">Transmembrane helix</keyword>
<feature type="transmembrane region" description="Helical" evidence="1">
    <location>
        <begin position="55"/>
        <end position="77"/>
    </location>
</feature>
<dbReference type="Pfam" id="PF06580">
    <property type="entry name" value="His_kinase"/>
    <property type="match status" value="1"/>
</dbReference>
<feature type="domain" description="Histidine kinase/HSP90-like ATPase" evidence="2">
    <location>
        <begin position="238"/>
        <end position="347"/>
    </location>
</feature>
<dbReference type="EMBL" id="FLUN01000001">
    <property type="protein sequence ID" value="SBV92649.1"/>
    <property type="molecule type" value="Genomic_DNA"/>
</dbReference>
<reference evidence="4" key="1">
    <citation type="submission" date="2016-04" db="EMBL/GenBank/DDBJ databases">
        <authorList>
            <person name="Evans L.H."/>
            <person name="Alamgir A."/>
            <person name="Owens N."/>
            <person name="Weber N.D."/>
            <person name="Virtaneva K."/>
            <person name="Barbian K."/>
            <person name="Babar A."/>
            <person name="Rosenke K."/>
        </authorList>
    </citation>
    <scope>NUCLEOTIDE SEQUENCE</scope>
    <source>
        <strain evidence="4">86</strain>
    </source>
</reference>
<name>A0A212IZM9_9FIRM</name>
<accession>A0A212IZM9</accession>
<dbReference type="Pfam" id="PF02518">
    <property type="entry name" value="HATPase_c"/>
    <property type="match status" value="1"/>
</dbReference>
<dbReference type="PANTHER" id="PTHR34220:SF7">
    <property type="entry name" value="SENSOR HISTIDINE KINASE YPDA"/>
    <property type="match status" value="1"/>
</dbReference>
<evidence type="ECO:0000256" key="1">
    <source>
        <dbReference type="SAM" id="Phobius"/>
    </source>
</evidence>
<feature type="domain" description="Signal transduction histidine kinase internal region" evidence="3">
    <location>
        <begin position="134"/>
        <end position="213"/>
    </location>
</feature>